<reference evidence="3" key="2">
    <citation type="submission" date="2015-01" db="EMBL/GenBank/DDBJ databases">
        <title>Evolutionary Origins and Diversification of the Mycorrhizal Mutualists.</title>
        <authorList>
            <consortium name="DOE Joint Genome Institute"/>
            <consortium name="Mycorrhizal Genomics Consortium"/>
            <person name="Kohler A."/>
            <person name="Kuo A."/>
            <person name="Nagy L.G."/>
            <person name="Floudas D."/>
            <person name="Copeland A."/>
            <person name="Barry K.W."/>
            <person name="Cichocki N."/>
            <person name="Veneault-Fourrey C."/>
            <person name="LaButti K."/>
            <person name="Lindquist E.A."/>
            <person name="Lipzen A."/>
            <person name="Lundell T."/>
            <person name="Morin E."/>
            <person name="Murat C."/>
            <person name="Riley R."/>
            <person name="Ohm R."/>
            <person name="Sun H."/>
            <person name="Tunlid A."/>
            <person name="Henrissat B."/>
            <person name="Grigoriev I.V."/>
            <person name="Hibbett D.S."/>
            <person name="Martin F."/>
        </authorList>
    </citation>
    <scope>NUCLEOTIDE SEQUENCE [LARGE SCALE GENOMIC DNA]</scope>
    <source>
        <strain evidence="3">LaAM-08-1</strain>
    </source>
</reference>
<gene>
    <name evidence="2" type="ORF">K443DRAFT_676626</name>
</gene>
<evidence type="ECO:0000313" key="2">
    <source>
        <dbReference type="EMBL" id="KIK03619.1"/>
    </source>
</evidence>
<sequence length="70" mass="7758">MKLLGMLLLRPCNILCAEQPTTPLRKCLVKERDSQVLSRRFFDLAFCCDDALSGSLPPSKILPPAPITSQ</sequence>
<reference evidence="2 3" key="1">
    <citation type="submission" date="2014-04" db="EMBL/GenBank/DDBJ databases">
        <authorList>
            <consortium name="DOE Joint Genome Institute"/>
            <person name="Kuo A."/>
            <person name="Kohler A."/>
            <person name="Nagy L.G."/>
            <person name="Floudas D."/>
            <person name="Copeland A."/>
            <person name="Barry K.W."/>
            <person name="Cichocki N."/>
            <person name="Veneault-Fourrey C."/>
            <person name="LaButti K."/>
            <person name="Lindquist E.A."/>
            <person name="Lipzen A."/>
            <person name="Lundell T."/>
            <person name="Morin E."/>
            <person name="Murat C."/>
            <person name="Sun H."/>
            <person name="Tunlid A."/>
            <person name="Henrissat B."/>
            <person name="Grigoriev I.V."/>
            <person name="Hibbett D.S."/>
            <person name="Martin F."/>
            <person name="Nordberg H.P."/>
            <person name="Cantor M.N."/>
            <person name="Hua S.X."/>
        </authorList>
    </citation>
    <scope>NUCLEOTIDE SEQUENCE [LARGE SCALE GENOMIC DNA]</scope>
    <source>
        <strain evidence="2 3">LaAM-08-1</strain>
    </source>
</reference>
<organism evidence="2 3">
    <name type="scientific">Laccaria amethystina LaAM-08-1</name>
    <dbReference type="NCBI Taxonomy" id="1095629"/>
    <lineage>
        <taxon>Eukaryota</taxon>
        <taxon>Fungi</taxon>
        <taxon>Dikarya</taxon>
        <taxon>Basidiomycota</taxon>
        <taxon>Agaricomycotina</taxon>
        <taxon>Agaricomycetes</taxon>
        <taxon>Agaricomycetidae</taxon>
        <taxon>Agaricales</taxon>
        <taxon>Agaricineae</taxon>
        <taxon>Hydnangiaceae</taxon>
        <taxon>Laccaria</taxon>
    </lineage>
</organism>
<keyword evidence="3" id="KW-1185">Reference proteome</keyword>
<feature type="chain" id="PRO_5002206009" description="Secreted protein" evidence="1">
    <location>
        <begin position="18"/>
        <end position="70"/>
    </location>
</feature>
<protein>
    <recommendedName>
        <fullName evidence="4">Secreted protein</fullName>
    </recommendedName>
</protein>
<feature type="signal peptide" evidence="1">
    <location>
        <begin position="1"/>
        <end position="17"/>
    </location>
</feature>
<accession>A0A0C9XPV2</accession>
<proteinExistence type="predicted"/>
<dbReference type="EMBL" id="KN838578">
    <property type="protein sequence ID" value="KIK03619.1"/>
    <property type="molecule type" value="Genomic_DNA"/>
</dbReference>
<name>A0A0C9XPV2_9AGAR</name>
<dbReference type="Proteomes" id="UP000054477">
    <property type="component" value="Unassembled WGS sequence"/>
</dbReference>
<dbReference type="HOGENOM" id="CLU_2758166_0_0_1"/>
<evidence type="ECO:0008006" key="4">
    <source>
        <dbReference type="Google" id="ProtNLM"/>
    </source>
</evidence>
<dbReference type="AlphaFoldDB" id="A0A0C9XPV2"/>
<keyword evidence="1" id="KW-0732">Signal</keyword>
<evidence type="ECO:0000313" key="3">
    <source>
        <dbReference type="Proteomes" id="UP000054477"/>
    </source>
</evidence>
<evidence type="ECO:0000256" key="1">
    <source>
        <dbReference type="SAM" id="SignalP"/>
    </source>
</evidence>